<dbReference type="CDD" id="cd09727">
    <property type="entry name" value="Cas6_I-E"/>
    <property type="match status" value="1"/>
</dbReference>
<keyword evidence="2" id="KW-1185">Reference proteome</keyword>
<dbReference type="SUPFAM" id="SSF117987">
    <property type="entry name" value="CRISPR-associated protein"/>
    <property type="match status" value="2"/>
</dbReference>
<evidence type="ECO:0000313" key="1">
    <source>
        <dbReference type="EMBL" id="MFF3342753.1"/>
    </source>
</evidence>
<name>A0ABW6RPG6_9ACTN</name>
<dbReference type="InterPro" id="IPR010179">
    <property type="entry name" value="CRISPR-assoc_prot_Cse3"/>
</dbReference>
<evidence type="ECO:0000313" key="2">
    <source>
        <dbReference type="Proteomes" id="UP001601976"/>
    </source>
</evidence>
<proteinExistence type="predicted"/>
<protein>
    <submittedName>
        <fullName evidence="1">Type I-E CRISPR-associated protein Cas6/Cse3/CasE</fullName>
    </submittedName>
</protein>
<dbReference type="SMART" id="SM01101">
    <property type="entry name" value="CRISPR_assoc"/>
    <property type="match status" value="1"/>
</dbReference>
<comment type="caution">
    <text evidence="1">The sequence shown here is derived from an EMBL/GenBank/DDBJ whole genome shotgun (WGS) entry which is preliminary data.</text>
</comment>
<accession>A0ABW6RPG6</accession>
<dbReference type="EMBL" id="JBIAPK010000011">
    <property type="protein sequence ID" value="MFF3342753.1"/>
    <property type="molecule type" value="Genomic_DNA"/>
</dbReference>
<dbReference type="RefSeq" id="WP_355724851.1">
    <property type="nucleotide sequence ID" value="NZ_JBEXNP010000018.1"/>
</dbReference>
<dbReference type="Gene3D" id="3.30.70.1200">
    <property type="entry name" value="Crispr-associated protein, domain 1"/>
    <property type="match status" value="1"/>
</dbReference>
<dbReference type="NCBIfam" id="TIGR01907">
    <property type="entry name" value="casE_Cse3"/>
    <property type="match status" value="1"/>
</dbReference>
<dbReference type="Proteomes" id="UP001601976">
    <property type="component" value="Unassembled WGS sequence"/>
</dbReference>
<reference evidence="1 2" key="1">
    <citation type="submission" date="2024-10" db="EMBL/GenBank/DDBJ databases">
        <title>The Natural Products Discovery Center: Release of the First 8490 Sequenced Strains for Exploring Actinobacteria Biosynthetic Diversity.</title>
        <authorList>
            <person name="Kalkreuter E."/>
            <person name="Kautsar S.A."/>
            <person name="Yang D."/>
            <person name="Bader C.D."/>
            <person name="Teijaro C.N."/>
            <person name="Fluegel L."/>
            <person name="Davis C.M."/>
            <person name="Simpson J.R."/>
            <person name="Lauterbach L."/>
            <person name="Steele A.D."/>
            <person name="Gui C."/>
            <person name="Meng S."/>
            <person name="Li G."/>
            <person name="Viehrig K."/>
            <person name="Ye F."/>
            <person name="Su P."/>
            <person name="Kiefer A.F."/>
            <person name="Nichols A."/>
            <person name="Cepeda A.J."/>
            <person name="Yan W."/>
            <person name="Fan B."/>
            <person name="Jiang Y."/>
            <person name="Adhikari A."/>
            <person name="Zheng C.-J."/>
            <person name="Schuster L."/>
            <person name="Cowan T.M."/>
            <person name="Smanski M.J."/>
            <person name="Chevrette M.G."/>
            <person name="De Carvalho L.P.S."/>
            <person name="Shen B."/>
        </authorList>
    </citation>
    <scope>NUCLEOTIDE SEQUENCE [LARGE SCALE GENOMIC DNA]</scope>
    <source>
        <strain evidence="1 2">NPDC003029</strain>
    </source>
</reference>
<dbReference type="Gene3D" id="3.30.70.1210">
    <property type="entry name" value="Crispr-associated protein, domain 2"/>
    <property type="match status" value="1"/>
</dbReference>
<dbReference type="Pfam" id="PF08798">
    <property type="entry name" value="CRISPR_assoc"/>
    <property type="match status" value="1"/>
</dbReference>
<sequence length="242" mass="26837">MHLTRAYLNPRRQGAIKLIGNPRAMHALIMGCFPDQPPAPPGQTAPRVLWRLDSDDVRRPVLWTVSPTRPDLTQLIEDAGWAAAETPQWESKPYGPLLDRIETGQRYAFRLTASPTYRTASPAPNQRGRRLPHTTARNQLRWLTDKAHQHGFTIPPAGSPNDLGPDGEVPLQLQLRHRGKNTFGKHDHQDKPIRVTLTTATYEGALDVTDPQAFRTLLTTGIGLGRAYGCGLLTLARLSAIT</sequence>
<gene>
    <name evidence="1" type="primary">cas6e</name>
    <name evidence="1" type="ORF">ACFYWW_29180</name>
</gene>
<organism evidence="1 2">
    <name type="scientific">Streptomyces flavidovirens</name>
    <dbReference type="NCBI Taxonomy" id="67298"/>
    <lineage>
        <taxon>Bacteria</taxon>
        <taxon>Bacillati</taxon>
        <taxon>Actinomycetota</taxon>
        <taxon>Actinomycetes</taxon>
        <taxon>Kitasatosporales</taxon>
        <taxon>Streptomycetaceae</taxon>
        <taxon>Streptomyces</taxon>
    </lineage>
</organism>